<dbReference type="Gramene" id="OMO75154">
    <property type="protein sequence ID" value="OMO75154"/>
    <property type="gene ID" value="CCACVL1_16321"/>
</dbReference>
<proteinExistence type="predicted"/>
<gene>
    <name evidence="2" type="ORF">CCACVL1_16321</name>
</gene>
<feature type="non-terminal residue" evidence="2">
    <location>
        <position position="20"/>
    </location>
</feature>
<name>A0A1R3HXW0_COCAP</name>
<dbReference type="AlphaFoldDB" id="A0A1R3HXW0"/>
<protein>
    <submittedName>
        <fullName evidence="2">Uncharacterized protein</fullName>
    </submittedName>
</protein>
<evidence type="ECO:0000313" key="2">
    <source>
        <dbReference type="EMBL" id="OMO75154.1"/>
    </source>
</evidence>
<keyword evidence="3" id="KW-1185">Reference proteome</keyword>
<evidence type="ECO:0000313" key="3">
    <source>
        <dbReference type="Proteomes" id="UP000188268"/>
    </source>
</evidence>
<feature type="region of interest" description="Disordered" evidence="1">
    <location>
        <begin position="1"/>
        <end position="20"/>
    </location>
</feature>
<dbReference type="Proteomes" id="UP000188268">
    <property type="component" value="Unassembled WGS sequence"/>
</dbReference>
<organism evidence="2 3">
    <name type="scientific">Corchorus capsularis</name>
    <name type="common">Jute</name>
    <dbReference type="NCBI Taxonomy" id="210143"/>
    <lineage>
        <taxon>Eukaryota</taxon>
        <taxon>Viridiplantae</taxon>
        <taxon>Streptophyta</taxon>
        <taxon>Embryophyta</taxon>
        <taxon>Tracheophyta</taxon>
        <taxon>Spermatophyta</taxon>
        <taxon>Magnoliopsida</taxon>
        <taxon>eudicotyledons</taxon>
        <taxon>Gunneridae</taxon>
        <taxon>Pentapetalae</taxon>
        <taxon>rosids</taxon>
        <taxon>malvids</taxon>
        <taxon>Malvales</taxon>
        <taxon>Malvaceae</taxon>
        <taxon>Grewioideae</taxon>
        <taxon>Apeibeae</taxon>
        <taxon>Corchorus</taxon>
    </lineage>
</organism>
<comment type="caution">
    <text evidence="2">The sequence shown here is derived from an EMBL/GenBank/DDBJ whole genome shotgun (WGS) entry which is preliminary data.</text>
</comment>
<reference evidence="2 3" key="1">
    <citation type="submission" date="2013-09" db="EMBL/GenBank/DDBJ databases">
        <title>Corchorus capsularis genome sequencing.</title>
        <authorList>
            <person name="Alam M."/>
            <person name="Haque M.S."/>
            <person name="Islam M.S."/>
            <person name="Emdad E.M."/>
            <person name="Islam M.M."/>
            <person name="Ahmed B."/>
            <person name="Halim A."/>
            <person name="Hossen Q.M.M."/>
            <person name="Hossain M.Z."/>
            <person name="Ahmed R."/>
            <person name="Khan M.M."/>
            <person name="Islam R."/>
            <person name="Rashid M.M."/>
            <person name="Khan S.A."/>
            <person name="Rahman M.S."/>
            <person name="Alam M."/>
        </authorList>
    </citation>
    <scope>NUCLEOTIDE SEQUENCE [LARGE SCALE GENOMIC DNA]</scope>
    <source>
        <strain evidence="3">cv. CVL-1</strain>
        <tissue evidence="2">Whole seedling</tissue>
    </source>
</reference>
<evidence type="ECO:0000256" key="1">
    <source>
        <dbReference type="SAM" id="MobiDB-lite"/>
    </source>
</evidence>
<accession>A0A1R3HXW0</accession>
<sequence length="20" mass="2287">MATKPGVLTNWPWEPLGNFK</sequence>
<dbReference type="EMBL" id="AWWV01011042">
    <property type="protein sequence ID" value="OMO75154.1"/>
    <property type="molecule type" value="Genomic_DNA"/>
</dbReference>